<accession>A0A7S3XEC1</accession>
<dbReference type="AlphaFoldDB" id="A0A7S3XEC1"/>
<evidence type="ECO:0000313" key="2">
    <source>
        <dbReference type="EMBL" id="CAE0612868.1"/>
    </source>
</evidence>
<reference evidence="2" key="1">
    <citation type="submission" date="2021-01" db="EMBL/GenBank/DDBJ databases">
        <authorList>
            <person name="Corre E."/>
            <person name="Pelletier E."/>
            <person name="Niang G."/>
            <person name="Scheremetjew M."/>
            <person name="Finn R."/>
            <person name="Kale V."/>
            <person name="Holt S."/>
            <person name="Cochrane G."/>
            <person name="Meng A."/>
            <person name="Brown T."/>
            <person name="Cohen L."/>
        </authorList>
    </citation>
    <scope>NUCLEOTIDE SEQUENCE</scope>
    <source>
        <strain evidence="2">CCMP1897</strain>
    </source>
</reference>
<name>A0A7S3XEC1_9CHLO</name>
<feature type="compositionally biased region" description="Basic residues" evidence="1">
    <location>
        <begin position="457"/>
        <end position="475"/>
    </location>
</feature>
<feature type="compositionally biased region" description="Polar residues" evidence="1">
    <location>
        <begin position="312"/>
        <end position="324"/>
    </location>
</feature>
<feature type="compositionally biased region" description="Low complexity" evidence="1">
    <location>
        <begin position="296"/>
        <end position="307"/>
    </location>
</feature>
<gene>
    <name evidence="2" type="ORF">PSAL00342_LOCUS6767</name>
</gene>
<dbReference type="EMBL" id="HBIS01007745">
    <property type="protein sequence ID" value="CAE0612868.1"/>
    <property type="molecule type" value="Transcribed_RNA"/>
</dbReference>
<organism evidence="2">
    <name type="scientific">Picocystis salinarum</name>
    <dbReference type="NCBI Taxonomy" id="88271"/>
    <lineage>
        <taxon>Eukaryota</taxon>
        <taxon>Viridiplantae</taxon>
        <taxon>Chlorophyta</taxon>
        <taxon>Picocystophyceae</taxon>
        <taxon>Picocystales</taxon>
        <taxon>Picocystaceae</taxon>
        <taxon>Picocystis</taxon>
    </lineage>
</organism>
<protein>
    <submittedName>
        <fullName evidence="2">Uncharacterized protein</fullName>
    </submittedName>
</protein>
<feature type="region of interest" description="Disordered" evidence="1">
    <location>
        <begin position="347"/>
        <end position="429"/>
    </location>
</feature>
<feature type="compositionally biased region" description="Basic and acidic residues" evidence="1">
    <location>
        <begin position="263"/>
        <end position="287"/>
    </location>
</feature>
<sequence>MEPIILCFILPRRSARSWAEGSSRSKHPHLGAFLLVSSAHAWRLRLPSFRPLPCVHIVRNHVQHRPSLFRPILPNAWFGFHLEPCVYRFALPLHWWWEQQLWSSASSSLPWGVGVFPNICCPTHRRWFHYEKPRERKGHVEKRGITPPSVESGDVSMDDDVEAYLRDPQDVSDFGMASIWKGGVALDAICTARIGTDATKETDCDAEAPFQLHKATMESMQNDDEIETQDTRGTGARAFVERGKRQGRKRWLDSESDTDVEAPMEKIKIERTNPEGKENMEGNERPENLSSSWQQAIEISSTSEASEGAPSAQPTLRNSFNTKSPAPRKTPRMKRLLVEENVCRHPSLVVKATPPDHHGNTPNTPQEDNIEEVSSLGSEPVDDEEPDENMQVNHLGELCPVPSKRGGRGRGRGGAGKRSSGRWITDGSGKKVFVMSGGKRLSGSAAYKAYSGGSFKPPKKTKRRTKAARKPKKEK</sequence>
<feature type="region of interest" description="Disordered" evidence="1">
    <location>
        <begin position="221"/>
        <end position="335"/>
    </location>
</feature>
<evidence type="ECO:0000256" key="1">
    <source>
        <dbReference type="SAM" id="MobiDB-lite"/>
    </source>
</evidence>
<feature type="region of interest" description="Disordered" evidence="1">
    <location>
        <begin position="443"/>
        <end position="475"/>
    </location>
</feature>
<proteinExistence type="predicted"/>